<name>A0A9P6TA54_9BASI</name>
<evidence type="ECO:0000259" key="5">
    <source>
        <dbReference type="Pfam" id="PF08622"/>
    </source>
</evidence>
<proteinExistence type="inferred from homology"/>
<dbReference type="SUPFAM" id="SSF159245">
    <property type="entry name" value="AttH-like"/>
    <property type="match status" value="1"/>
</dbReference>
<feature type="domain" description="Svf1-like C-terminal" evidence="6">
    <location>
        <begin position="256"/>
        <end position="451"/>
    </location>
</feature>
<evidence type="ECO:0000313" key="7">
    <source>
        <dbReference type="EMBL" id="KAG0143243.1"/>
    </source>
</evidence>
<sequence length="453" mass="48827">MSSWFSVQPPPSSSSNTSPTLPQSQKSLKTVSPVTSRYPPQALFGPLTDEDTAWLAQSSGFVAETQTFYLTLPEGRLAMCQVIHSGIGLWYPQIQFTFRYYDPTTNIHIFKSTNVTNFKPAPTAPSPSGPKISYDRRSCKSDQFSILLDPARPDTYHISGKHDGGVELVFTVTRLPNVPGWKLGTGPQGGFTYFGLPTGSKPGSGPKPDSSGGADGYMVHRFWPRCSLTGFIKLPNQESVSLESGRAMFVHAIQGMRPNLIASRWNFCNFQSLPPANGEPDPGVSLTMMEFTTVPGSYYGPAQTITIGSVVANDKLVAVVGSPGAKAVHEGPLTHDPETGYHAPAGLGFEWKGLAIGSSEVMTGAELKLDLQPVTSAGGYTTKGLIEKVDVMAHIPYLVKKLVAAVAGARPYIYTWMNRVEANVEFPSGEGDGTKKITVDGYVFNESTFISDI</sequence>
<feature type="region of interest" description="Disordered" evidence="4">
    <location>
        <begin position="1"/>
        <end position="34"/>
    </location>
</feature>
<protein>
    <recommendedName>
        <fullName evidence="9">Survival factor 1</fullName>
    </recommendedName>
</protein>
<dbReference type="PANTHER" id="PTHR47107">
    <property type="entry name" value="SVF1-LIKE PROTEIN YDR222W-RELATED"/>
    <property type="match status" value="1"/>
</dbReference>
<evidence type="ECO:0008006" key="9">
    <source>
        <dbReference type="Google" id="ProtNLM"/>
    </source>
</evidence>
<dbReference type="Pfam" id="PF17187">
    <property type="entry name" value="Svf1_C"/>
    <property type="match status" value="1"/>
</dbReference>
<evidence type="ECO:0000256" key="2">
    <source>
        <dbReference type="ARBA" id="ARBA00009069"/>
    </source>
</evidence>
<comment type="subcellular location">
    <subcellularLocation>
        <location evidence="1">Cytoplasm</location>
    </subcellularLocation>
</comment>
<dbReference type="InterPro" id="IPR033394">
    <property type="entry name" value="Svf1-like_C"/>
</dbReference>
<keyword evidence="3" id="KW-0963">Cytoplasm</keyword>
<evidence type="ECO:0000256" key="1">
    <source>
        <dbReference type="ARBA" id="ARBA00004496"/>
    </source>
</evidence>
<dbReference type="InterPro" id="IPR013931">
    <property type="entry name" value="Svf1-like_N"/>
</dbReference>
<dbReference type="OrthoDB" id="2590239at2759"/>
<evidence type="ECO:0000259" key="6">
    <source>
        <dbReference type="Pfam" id="PF17187"/>
    </source>
</evidence>
<evidence type="ECO:0000313" key="8">
    <source>
        <dbReference type="Proteomes" id="UP000886653"/>
    </source>
</evidence>
<dbReference type="InterPro" id="IPR051385">
    <property type="entry name" value="Ceramide-binding_SVF1"/>
</dbReference>
<dbReference type="AlphaFoldDB" id="A0A9P6TA54"/>
<feature type="compositionally biased region" description="Low complexity" evidence="4">
    <location>
        <begin position="1"/>
        <end position="25"/>
    </location>
</feature>
<accession>A0A9P6TA54</accession>
<dbReference type="GO" id="GO:0005737">
    <property type="term" value="C:cytoplasm"/>
    <property type="evidence" value="ECO:0007669"/>
    <property type="project" value="UniProtKB-SubCell"/>
</dbReference>
<dbReference type="Proteomes" id="UP000886653">
    <property type="component" value="Unassembled WGS sequence"/>
</dbReference>
<feature type="domain" description="Svf1-like N-terminal" evidence="5">
    <location>
        <begin position="64"/>
        <end position="254"/>
    </location>
</feature>
<dbReference type="Pfam" id="PF08622">
    <property type="entry name" value="Svf1"/>
    <property type="match status" value="1"/>
</dbReference>
<gene>
    <name evidence="7" type="ORF">CROQUDRAFT_661485</name>
</gene>
<comment type="similarity">
    <text evidence="2">Belongs to the SVF1 family.</text>
</comment>
<organism evidence="7 8">
    <name type="scientific">Cronartium quercuum f. sp. fusiforme G11</name>
    <dbReference type="NCBI Taxonomy" id="708437"/>
    <lineage>
        <taxon>Eukaryota</taxon>
        <taxon>Fungi</taxon>
        <taxon>Dikarya</taxon>
        <taxon>Basidiomycota</taxon>
        <taxon>Pucciniomycotina</taxon>
        <taxon>Pucciniomycetes</taxon>
        <taxon>Pucciniales</taxon>
        <taxon>Coleosporiaceae</taxon>
        <taxon>Cronartium</taxon>
    </lineage>
</organism>
<dbReference type="PANTHER" id="PTHR47107:SF1">
    <property type="entry name" value="CERAMIDE-BINDING PROTEIN SVF1-RELATED"/>
    <property type="match status" value="1"/>
</dbReference>
<evidence type="ECO:0000256" key="4">
    <source>
        <dbReference type="SAM" id="MobiDB-lite"/>
    </source>
</evidence>
<keyword evidence="8" id="KW-1185">Reference proteome</keyword>
<dbReference type="EMBL" id="MU167324">
    <property type="protein sequence ID" value="KAG0143243.1"/>
    <property type="molecule type" value="Genomic_DNA"/>
</dbReference>
<dbReference type="GO" id="GO:0006979">
    <property type="term" value="P:response to oxidative stress"/>
    <property type="evidence" value="ECO:0007669"/>
    <property type="project" value="InterPro"/>
</dbReference>
<evidence type="ECO:0000256" key="3">
    <source>
        <dbReference type="ARBA" id="ARBA00022490"/>
    </source>
</evidence>
<comment type="caution">
    <text evidence="7">The sequence shown here is derived from an EMBL/GenBank/DDBJ whole genome shotgun (WGS) entry which is preliminary data.</text>
</comment>
<reference evidence="7" key="1">
    <citation type="submission" date="2013-11" db="EMBL/GenBank/DDBJ databases">
        <title>Genome sequence of the fusiform rust pathogen reveals effectors for host alternation and coevolution with pine.</title>
        <authorList>
            <consortium name="DOE Joint Genome Institute"/>
            <person name="Smith K."/>
            <person name="Pendleton A."/>
            <person name="Kubisiak T."/>
            <person name="Anderson C."/>
            <person name="Salamov A."/>
            <person name="Aerts A."/>
            <person name="Riley R."/>
            <person name="Clum A."/>
            <person name="Lindquist E."/>
            <person name="Ence D."/>
            <person name="Campbell M."/>
            <person name="Kronenberg Z."/>
            <person name="Feau N."/>
            <person name="Dhillon B."/>
            <person name="Hamelin R."/>
            <person name="Burleigh J."/>
            <person name="Smith J."/>
            <person name="Yandell M."/>
            <person name="Nelson C."/>
            <person name="Grigoriev I."/>
            <person name="Davis J."/>
        </authorList>
    </citation>
    <scope>NUCLEOTIDE SEQUENCE</scope>
    <source>
        <strain evidence="7">G11</strain>
    </source>
</reference>